<accession>A1BHC3</accession>
<dbReference type="RefSeq" id="WP_011745607.1">
    <property type="nucleotide sequence ID" value="NC_008639.1"/>
</dbReference>
<dbReference type="InterPro" id="IPR001509">
    <property type="entry name" value="Epimerase_deHydtase"/>
</dbReference>
<dbReference type="PANTHER" id="PTHR48079">
    <property type="entry name" value="PROTEIN YEEZ"/>
    <property type="match status" value="1"/>
</dbReference>
<evidence type="ECO:0000313" key="3">
    <source>
        <dbReference type="Proteomes" id="UP000008701"/>
    </source>
</evidence>
<dbReference type="PANTHER" id="PTHR48079:SF6">
    <property type="entry name" value="NAD(P)-BINDING DOMAIN-CONTAINING PROTEIN-RELATED"/>
    <property type="match status" value="1"/>
</dbReference>
<dbReference type="GO" id="GO:0004029">
    <property type="term" value="F:aldehyde dehydrogenase (NAD+) activity"/>
    <property type="evidence" value="ECO:0007669"/>
    <property type="project" value="TreeGrafter"/>
</dbReference>
<protein>
    <submittedName>
        <fullName evidence="2">NAD-dependent epimerase/dehydratase</fullName>
    </submittedName>
</protein>
<name>A1BHC3_CHLPD</name>
<keyword evidence="3" id="KW-1185">Reference proteome</keyword>
<dbReference type="HOGENOM" id="CLU_007383_6_1_10"/>
<dbReference type="Pfam" id="PF01370">
    <property type="entry name" value="Epimerase"/>
    <property type="match status" value="1"/>
</dbReference>
<reference evidence="2 3" key="1">
    <citation type="submission" date="2006-12" db="EMBL/GenBank/DDBJ databases">
        <title>Complete sequence of Chlorobium phaeobacteroides DSM 266.</title>
        <authorList>
            <consortium name="US DOE Joint Genome Institute"/>
            <person name="Copeland A."/>
            <person name="Lucas S."/>
            <person name="Lapidus A."/>
            <person name="Barry K."/>
            <person name="Detter J.C."/>
            <person name="Glavina del Rio T."/>
            <person name="Hammon N."/>
            <person name="Israni S."/>
            <person name="Pitluck S."/>
            <person name="Goltsman E."/>
            <person name="Schmutz J."/>
            <person name="Larimer F."/>
            <person name="Land M."/>
            <person name="Hauser L."/>
            <person name="Mikhailova N."/>
            <person name="Li T."/>
            <person name="Overmann J."/>
            <person name="Bryant D.A."/>
            <person name="Richardson P."/>
        </authorList>
    </citation>
    <scope>NUCLEOTIDE SEQUENCE [LARGE SCALE GENOMIC DNA]</scope>
    <source>
        <strain evidence="2 3">DSM 266</strain>
    </source>
</reference>
<dbReference type="EMBL" id="CP000492">
    <property type="protein sequence ID" value="ABL65800.1"/>
    <property type="molecule type" value="Genomic_DNA"/>
</dbReference>
<dbReference type="OrthoDB" id="9811743at2"/>
<dbReference type="Gene3D" id="3.40.50.720">
    <property type="entry name" value="NAD(P)-binding Rossmann-like Domain"/>
    <property type="match status" value="1"/>
</dbReference>
<feature type="domain" description="NAD-dependent epimerase/dehydratase" evidence="1">
    <location>
        <begin position="4"/>
        <end position="224"/>
    </location>
</feature>
<evidence type="ECO:0000259" key="1">
    <source>
        <dbReference type="Pfam" id="PF01370"/>
    </source>
</evidence>
<proteinExistence type="predicted"/>
<dbReference type="GO" id="GO:0005737">
    <property type="term" value="C:cytoplasm"/>
    <property type="evidence" value="ECO:0007669"/>
    <property type="project" value="TreeGrafter"/>
</dbReference>
<dbReference type="AlphaFoldDB" id="A1BHC3"/>
<sequence>MTVALVTGASGFIGSHLVSRCLDDGFDVKALVRKGNSRIGQFRRQGVDVVEGDLRDRDAVHRAVHGCDFVFHSAALASDWGDWEEFRAVNIEGTRYICEASEHEGVRRLVYLSTYEVFDHFRLERLDERVPYTKRGEQYPDTKIEGTEVVWHYKERGLSVSVVYPSLVFGPGDNTFFPLLADAIRKRRFFYWQGRAGLNLIFIDNLVDLLMLAATHQDASGEDFLACDGNGITLEELCMSIANRINVPAPSICLPFGLVHFLAHVTELVYSAVGSEKRPLLTRQAVKLLASKVLVDTGKARRLLGWEPTVPLGKGVEQTLDWLVSVDPADWKKK</sequence>
<dbReference type="eggNOG" id="COG0451">
    <property type="taxonomic scope" value="Bacteria"/>
</dbReference>
<dbReference type="STRING" id="290317.Cpha266_1783"/>
<gene>
    <name evidence="2" type="ordered locus">Cpha266_1783</name>
</gene>
<dbReference type="Proteomes" id="UP000008701">
    <property type="component" value="Chromosome"/>
</dbReference>
<organism evidence="2 3">
    <name type="scientific">Chlorobium phaeobacteroides (strain DSM 266 / SMG 266 / 2430)</name>
    <dbReference type="NCBI Taxonomy" id="290317"/>
    <lineage>
        <taxon>Bacteria</taxon>
        <taxon>Pseudomonadati</taxon>
        <taxon>Chlorobiota</taxon>
        <taxon>Chlorobiia</taxon>
        <taxon>Chlorobiales</taxon>
        <taxon>Chlorobiaceae</taxon>
        <taxon>Chlorobium/Pelodictyon group</taxon>
        <taxon>Chlorobium</taxon>
    </lineage>
</organism>
<dbReference type="SUPFAM" id="SSF51735">
    <property type="entry name" value="NAD(P)-binding Rossmann-fold domains"/>
    <property type="match status" value="1"/>
</dbReference>
<dbReference type="InterPro" id="IPR051783">
    <property type="entry name" value="NAD(P)-dependent_oxidoreduct"/>
</dbReference>
<dbReference type="InterPro" id="IPR036291">
    <property type="entry name" value="NAD(P)-bd_dom_sf"/>
</dbReference>
<dbReference type="KEGG" id="cph:Cpha266_1783"/>
<evidence type="ECO:0000313" key="2">
    <source>
        <dbReference type="EMBL" id="ABL65800.1"/>
    </source>
</evidence>